<dbReference type="GO" id="GO:0006313">
    <property type="term" value="P:DNA transposition"/>
    <property type="evidence" value="ECO:0007669"/>
    <property type="project" value="InterPro"/>
</dbReference>
<dbReference type="PANTHER" id="PTHR37936:SF3">
    <property type="entry name" value="TRANSPOSASE INSC FOR INSERTION ELEMENT IS2A-RELATED"/>
    <property type="match status" value="1"/>
</dbReference>
<proteinExistence type="predicted"/>
<organism evidence="1 3">
    <name type="scientific">Frigidibacter mobilis</name>
    <dbReference type="NCBI Taxonomy" id="1335048"/>
    <lineage>
        <taxon>Bacteria</taxon>
        <taxon>Pseudomonadati</taxon>
        <taxon>Pseudomonadota</taxon>
        <taxon>Alphaproteobacteria</taxon>
        <taxon>Rhodobacterales</taxon>
        <taxon>Paracoccaceae</taxon>
        <taxon>Frigidibacter</taxon>
    </lineage>
</organism>
<sequence length="146" mass="16147">MGGYLDGSTDGYAGTIEVLEGRSGRRLRSEAERARMGAESLVPGAKVADIARRHGVTRWQVYDWRNKLRAGQLALAAETAEEPMFAALLVEPEAPPAPPRRSRPARSEIRPCRIELEVDGVILRVRSDIDELQLSRTIRAIRSASQ</sequence>
<evidence type="ECO:0000313" key="1">
    <source>
        <dbReference type="EMBL" id="AMY71555.1"/>
    </source>
</evidence>
<name>A0A159Z7U9_9RHOB</name>
<dbReference type="Proteomes" id="UP000076128">
    <property type="component" value="Chromosome"/>
</dbReference>
<dbReference type="EMBL" id="CP012661">
    <property type="protein sequence ID" value="AMY71662.1"/>
    <property type="molecule type" value="Genomic_DNA"/>
</dbReference>
<dbReference type="PATRIC" id="fig|1335048.3.peg.4508"/>
<dbReference type="InterPro" id="IPR010921">
    <property type="entry name" value="Trp_repressor/repl_initiator"/>
</dbReference>
<dbReference type="KEGG" id="daa:AKL17_4343"/>
<accession>A0A159Z7U9</accession>
<dbReference type="AlphaFoldDB" id="A0A159Z7U9"/>
<dbReference type="EMBL" id="CP012661">
    <property type="protein sequence ID" value="AMY71555.1"/>
    <property type="molecule type" value="Genomic_DNA"/>
</dbReference>
<reference evidence="1 3" key="1">
    <citation type="submission" date="2015-09" db="EMBL/GenBank/DDBJ databases">
        <title>Complete genome sequence of Defluviimonas alba cai42t isolated from an oilfield in Xinjiang.</title>
        <authorList>
            <person name="Geng S."/>
            <person name="Pan X."/>
            <person name="Wu X."/>
        </authorList>
    </citation>
    <scope>NUCLEOTIDE SEQUENCE [LARGE SCALE GENOMIC DNA]</scope>
    <source>
        <strain evidence="1">Cai42</strain>
        <strain evidence="3">cai42</strain>
    </source>
</reference>
<evidence type="ECO:0000313" key="3">
    <source>
        <dbReference type="Proteomes" id="UP000076128"/>
    </source>
</evidence>
<dbReference type="Pfam" id="PF01527">
    <property type="entry name" value="HTH_Tnp_1"/>
    <property type="match status" value="1"/>
</dbReference>
<gene>
    <name evidence="1" type="ORF">AKL17_4343</name>
    <name evidence="2" type="ORF">AKL17_4450</name>
</gene>
<dbReference type="GO" id="GO:0043565">
    <property type="term" value="F:sequence-specific DNA binding"/>
    <property type="evidence" value="ECO:0007669"/>
    <property type="project" value="InterPro"/>
</dbReference>
<dbReference type="InterPro" id="IPR002514">
    <property type="entry name" value="Transposase_8"/>
</dbReference>
<protein>
    <submittedName>
        <fullName evidence="1">Transposase</fullName>
    </submittedName>
</protein>
<dbReference type="GO" id="GO:0004803">
    <property type="term" value="F:transposase activity"/>
    <property type="evidence" value="ECO:0007669"/>
    <property type="project" value="InterPro"/>
</dbReference>
<dbReference type="NCBIfam" id="NF047595">
    <property type="entry name" value="IS66_ISRel24_TnpA"/>
    <property type="match status" value="1"/>
</dbReference>
<dbReference type="SUPFAM" id="SSF48295">
    <property type="entry name" value="TrpR-like"/>
    <property type="match status" value="1"/>
</dbReference>
<evidence type="ECO:0000313" key="2">
    <source>
        <dbReference type="EMBL" id="AMY71662.1"/>
    </source>
</evidence>
<keyword evidence="3" id="KW-1185">Reference proteome</keyword>
<dbReference type="STRING" id="1335048.AKL17_4343"/>
<dbReference type="RefSeq" id="WP_066817130.1">
    <property type="nucleotide sequence ID" value="NZ_CP012661.1"/>
</dbReference>
<dbReference type="OrthoDB" id="9800877at2"/>
<dbReference type="PANTHER" id="PTHR37936">
    <property type="entry name" value="TRANSPOSASE INSC FOR INSERTION ELEMENT IS2A-RELATED"/>
    <property type="match status" value="1"/>
</dbReference>
<dbReference type="KEGG" id="daa:AKL17_4450"/>